<dbReference type="InterPro" id="IPR000235">
    <property type="entry name" value="Ribosomal_uS7"/>
</dbReference>
<evidence type="ECO:0000256" key="1">
    <source>
        <dbReference type="ARBA" id="ARBA00007151"/>
    </source>
</evidence>
<organism evidence="5 6">
    <name type="scientific">Helianthus annuus</name>
    <name type="common">Common sunflower</name>
    <dbReference type="NCBI Taxonomy" id="4232"/>
    <lineage>
        <taxon>Eukaryota</taxon>
        <taxon>Viridiplantae</taxon>
        <taxon>Streptophyta</taxon>
        <taxon>Embryophyta</taxon>
        <taxon>Tracheophyta</taxon>
        <taxon>Spermatophyta</taxon>
        <taxon>Magnoliopsida</taxon>
        <taxon>eudicotyledons</taxon>
        <taxon>Gunneridae</taxon>
        <taxon>Pentapetalae</taxon>
        <taxon>asterids</taxon>
        <taxon>campanulids</taxon>
        <taxon>Asterales</taxon>
        <taxon>Asteraceae</taxon>
        <taxon>Asteroideae</taxon>
        <taxon>Heliantheae alliance</taxon>
        <taxon>Heliantheae</taxon>
        <taxon>Helianthus</taxon>
    </lineage>
</organism>
<proteinExistence type="inferred from homology"/>
<name>A0A9K3P299_HELAN</name>
<evidence type="ECO:0000259" key="4">
    <source>
        <dbReference type="Pfam" id="PF00177"/>
    </source>
</evidence>
<dbReference type="GO" id="GO:0003735">
    <property type="term" value="F:structural constituent of ribosome"/>
    <property type="evidence" value="ECO:0000318"/>
    <property type="project" value="GO_Central"/>
</dbReference>
<dbReference type="InterPro" id="IPR036823">
    <property type="entry name" value="Ribosomal_uS7_dom_sf"/>
</dbReference>
<dbReference type="Gramene" id="mRNA:HanXRQr2_Chr02g0080191">
    <property type="protein sequence ID" value="mRNA:HanXRQr2_Chr02g0080191"/>
    <property type="gene ID" value="HanXRQr2_Chr02g0080191"/>
</dbReference>
<dbReference type="PANTHER" id="PTHR11205">
    <property type="entry name" value="RIBOSOMAL PROTEIN S7"/>
    <property type="match status" value="1"/>
</dbReference>
<gene>
    <name evidence="5" type="ORF">HanXRQr2_Chr02g0080191</name>
</gene>
<dbReference type="GO" id="GO:0019843">
    <property type="term" value="F:rRNA binding"/>
    <property type="evidence" value="ECO:0000318"/>
    <property type="project" value="GO_Central"/>
</dbReference>
<evidence type="ECO:0000256" key="2">
    <source>
        <dbReference type="ARBA" id="ARBA00022980"/>
    </source>
</evidence>
<reference evidence="5" key="1">
    <citation type="journal article" date="2017" name="Nature">
        <title>The sunflower genome provides insights into oil metabolism, flowering and Asterid evolution.</title>
        <authorList>
            <person name="Badouin H."/>
            <person name="Gouzy J."/>
            <person name="Grassa C.J."/>
            <person name="Murat F."/>
            <person name="Staton S.E."/>
            <person name="Cottret L."/>
            <person name="Lelandais-Briere C."/>
            <person name="Owens G.L."/>
            <person name="Carrere S."/>
            <person name="Mayjonade B."/>
            <person name="Legrand L."/>
            <person name="Gill N."/>
            <person name="Kane N.C."/>
            <person name="Bowers J.E."/>
            <person name="Hubner S."/>
            <person name="Bellec A."/>
            <person name="Berard A."/>
            <person name="Berges H."/>
            <person name="Blanchet N."/>
            <person name="Boniface M.C."/>
            <person name="Brunel D."/>
            <person name="Catrice O."/>
            <person name="Chaidir N."/>
            <person name="Claudel C."/>
            <person name="Donnadieu C."/>
            <person name="Faraut T."/>
            <person name="Fievet G."/>
            <person name="Helmstetter N."/>
            <person name="King M."/>
            <person name="Knapp S.J."/>
            <person name="Lai Z."/>
            <person name="Le Paslier M.C."/>
            <person name="Lippi Y."/>
            <person name="Lorenzon L."/>
            <person name="Mandel J.R."/>
            <person name="Marage G."/>
            <person name="Marchand G."/>
            <person name="Marquand E."/>
            <person name="Bret-Mestries E."/>
            <person name="Morien E."/>
            <person name="Nambeesan S."/>
            <person name="Nguyen T."/>
            <person name="Pegot-Espagnet P."/>
            <person name="Pouilly N."/>
            <person name="Raftis F."/>
            <person name="Sallet E."/>
            <person name="Schiex T."/>
            <person name="Thomas J."/>
            <person name="Vandecasteele C."/>
            <person name="Vares D."/>
            <person name="Vear F."/>
            <person name="Vautrin S."/>
            <person name="Crespi M."/>
            <person name="Mangin B."/>
            <person name="Burke J.M."/>
            <person name="Salse J."/>
            <person name="Munos S."/>
            <person name="Vincourt P."/>
            <person name="Rieseberg L.H."/>
            <person name="Langlade N.B."/>
        </authorList>
    </citation>
    <scope>NUCLEOTIDE SEQUENCE</scope>
    <source>
        <tissue evidence="5">Leaves</tissue>
    </source>
</reference>
<dbReference type="GO" id="GO:0022627">
    <property type="term" value="C:cytosolic small ribosomal subunit"/>
    <property type="evidence" value="ECO:0000318"/>
    <property type="project" value="GO_Central"/>
</dbReference>
<evidence type="ECO:0000313" key="5">
    <source>
        <dbReference type="EMBL" id="KAF5819668.1"/>
    </source>
</evidence>
<reference evidence="5" key="2">
    <citation type="submission" date="2020-06" db="EMBL/GenBank/DDBJ databases">
        <title>Helianthus annuus Genome sequencing and assembly Release 2.</title>
        <authorList>
            <person name="Gouzy J."/>
            <person name="Langlade N."/>
            <person name="Munos S."/>
        </authorList>
    </citation>
    <scope>NUCLEOTIDE SEQUENCE</scope>
    <source>
        <tissue evidence="5">Leaves</tissue>
    </source>
</reference>
<dbReference type="GO" id="GO:0006412">
    <property type="term" value="P:translation"/>
    <property type="evidence" value="ECO:0000318"/>
    <property type="project" value="GO_Central"/>
</dbReference>
<comment type="caution">
    <text evidence="5">The sequence shown here is derived from an EMBL/GenBank/DDBJ whole genome shotgun (WGS) entry which is preliminary data.</text>
</comment>
<keyword evidence="2 5" id="KW-0689">Ribosomal protein</keyword>
<dbReference type="Proteomes" id="UP000215914">
    <property type="component" value="Unassembled WGS sequence"/>
</dbReference>
<dbReference type="EMBL" id="MNCJ02000317">
    <property type="protein sequence ID" value="KAF5819668.1"/>
    <property type="molecule type" value="Genomic_DNA"/>
</dbReference>
<protein>
    <submittedName>
        <fullName evidence="5">Ribosomal protein S5/S7</fullName>
    </submittedName>
</protein>
<dbReference type="GO" id="GO:0003729">
    <property type="term" value="F:mRNA binding"/>
    <property type="evidence" value="ECO:0000318"/>
    <property type="project" value="GO_Central"/>
</dbReference>
<sequence length="146" mass="16543">MIRRVIMFIISIFSEVKYIINIILMELATRETYFACNCNLKDVGPREDATRIGSACVVRCQVVDISPLRRVNQAIYLLTTGACECAFRNVKTVAECLADKLINAGKGSLNRRRMRLRGLARLIVKDEDLMSGYSVLVVLFWCFNGK</sequence>
<comment type="similarity">
    <text evidence="1">Belongs to the universal ribosomal protein uS7 family.</text>
</comment>
<feature type="domain" description="Small ribosomal subunit protein uS7" evidence="4">
    <location>
        <begin position="36"/>
        <end position="107"/>
    </location>
</feature>
<dbReference type="Pfam" id="PF00177">
    <property type="entry name" value="Ribosomal_S7"/>
    <property type="match status" value="1"/>
</dbReference>
<dbReference type="SUPFAM" id="SSF47973">
    <property type="entry name" value="Ribosomal protein S7"/>
    <property type="match status" value="1"/>
</dbReference>
<evidence type="ECO:0000256" key="3">
    <source>
        <dbReference type="ARBA" id="ARBA00023274"/>
    </source>
</evidence>
<dbReference type="AlphaFoldDB" id="A0A9K3P299"/>
<evidence type="ECO:0000313" key="6">
    <source>
        <dbReference type="Proteomes" id="UP000215914"/>
    </source>
</evidence>
<keyword evidence="6" id="KW-1185">Reference proteome</keyword>
<dbReference type="InterPro" id="IPR023798">
    <property type="entry name" value="Ribosomal_uS7_dom"/>
</dbReference>
<dbReference type="GO" id="GO:0005840">
    <property type="term" value="C:ribosome"/>
    <property type="evidence" value="ECO:0000318"/>
    <property type="project" value="GO_Central"/>
</dbReference>
<keyword evidence="3" id="KW-0687">Ribonucleoprotein</keyword>
<dbReference type="Gene3D" id="1.10.455.10">
    <property type="entry name" value="Ribosomal protein S7 domain"/>
    <property type="match status" value="1"/>
</dbReference>
<accession>A0A9K3P299</accession>